<sequence>MQIPQEDFVEAIIVERKRWKGKFGTQETFKGAERRSVCPLLIGVVNAFRDPETSSEIQSNHLRLDFQKACFTGAKLASLVIVFANTA</sequence>
<keyword evidence="2" id="KW-1185">Reference proteome</keyword>
<evidence type="ECO:0000313" key="1">
    <source>
        <dbReference type="EMBL" id="GMH01472.1"/>
    </source>
</evidence>
<evidence type="ECO:0000313" key="2">
    <source>
        <dbReference type="Proteomes" id="UP001279734"/>
    </source>
</evidence>
<dbReference type="AlphaFoldDB" id="A0AAD3RZE2"/>
<dbReference type="Proteomes" id="UP001279734">
    <property type="component" value="Unassembled WGS sequence"/>
</dbReference>
<organism evidence="1 2">
    <name type="scientific">Nepenthes gracilis</name>
    <name type="common">Slender pitcher plant</name>
    <dbReference type="NCBI Taxonomy" id="150966"/>
    <lineage>
        <taxon>Eukaryota</taxon>
        <taxon>Viridiplantae</taxon>
        <taxon>Streptophyta</taxon>
        <taxon>Embryophyta</taxon>
        <taxon>Tracheophyta</taxon>
        <taxon>Spermatophyta</taxon>
        <taxon>Magnoliopsida</taxon>
        <taxon>eudicotyledons</taxon>
        <taxon>Gunneridae</taxon>
        <taxon>Pentapetalae</taxon>
        <taxon>Caryophyllales</taxon>
        <taxon>Nepenthaceae</taxon>
        <taxon>Nepenthes</taxon>
    </lineage>
</organism>
<reference evidence="1" key="1">
    <citation type="submission" date="2023-05" db="EMBL/GenBank/DDBJ databases">
        <title>Nepenthes gracilis genome sequencing.</title>
        <authorList>
            <person name="Fukushima K."/>
        </authorList>
    </citation>
    <scope>NUCLEOTIDE SEQUENCE</scope>
    <source>
        <strain evidence="1">SING2019-196</strain>
    </source>
</reference>
<dbReference type="EMBL" id="BSYO01000003">
    <property type="protein sequence ID" value="GMH01472.1"/>
    <property type="molecule type" value="Genomic_DNA"/>
</dbReference>
<proteinExistence type="predicted"/>
<accession>A0AAD3RZE2</accession>
<comment type="caution">
    <text evidence="1">The sequence shown here is derived from an EMBL/GenBank/DDBJ whole genome shotgun (WGS) entry which is preliminary data.</text>
</comment>
<name>A0AAD3RZE2_NEPGR</name>
<gene>
    <name evidence="1" type="ORF">Nepgr_003311</name>
</gene>
<protein>
    <submittedName>
        <fullName evidence="1">Uncharacterized protein</fullName>
    </submittedName>
</protein>